<dbReference type="Pfam" id="PF13464">
    <property type="entry name" value="RodZ_C"/>
    <property type="match status" value="1"/>
</dbReference>
<keyword evidence="2" id="KW-1133">Transmembrane helix</keyword>
<feature type="region of interest" description="Disordered" evidence="1">
    <location>
        <begin position="150"/>
        <end position="247"/>
    </location>
</feature>
<feature type="compositionally biased region" description="Polar residues" evidence="1">
    <location>
        <begin position="1"/>
        <end position="11"/>
    </location>
</feature>
<feature type="compositionally biased region" description="Low complexity" evidence="1">
    <location>
        <begin position="229"/>
        <end position="241"/>
    </location>
</feature>
<dbReference type="PANTHER" id="PTHR34475:SF1">
    <property type="entry name" value="CYTOSKELETON PROTEIN RODZ"/>
    <property type="match status" value="1"/>
</dbReference>
<dbReference type="SMART" id="SM00530">
    <property type="entry name" value="HTH_XRE"/>
    <property type="match status" value="1"/>
</dbReference>
<dbReference type="CDD" id="cd00093">
    <property type="entry name" value="HTH_XRE"/>
    <property type="match status" value="1"/>
</dbReference>
<keyword evidence="2" id="KW-0472">Membrane</keyword>
<comment type="caution">
    <text evidence="4">The sequence shown here is derived from an EMBL/GenBank/DDBJ whole genome shotgun (WGS) entry which is preliminary data.</text>
</comment>
<dbReference type="PANTHER" id="PTHR34475">
    <property type="match status" value="1"/>
</dbReference>
<dbReference type="Gene3D" id="1.10.260.40">
    <property type="entry name" value="lambda repressor-like DNA-binding domains"/>
    <property type="match status" value="1"/>
</dbReference>
<dbReference type="Proteomes" id="UP001209257">
    <property type="component" value="Unassembled WGS sequence"/>
</dbReference>
<sequence length="330" mass="35638">MVSEEQQPNPEQHTDTPPAASPGKMLREGREAQGLTQDEIASRLFLKASQIDDIENDRLDDSMSVTFTKGYVRNYAKQLGLDSQTVVAEFERCHDTPRSSANLQSFSRRVAKQAHDDRWMMVTWVIALLLIAGVVAWWYQQSDDAQLGQEQTAVETPVSAKEASERDSDAVQPLGGSGQIPVSETRRTDTGTADSSSPAESDNSADTLNQMASPEETTPAIQATDGSEEAALTAAESTPASNNQGGQAQPINMAFTFGEDCWVNIKDATGEAIAYGVKQAGRVMQLEGVPPVEVTLGAPDNVQITVNGEPVDMSSYQNGRTARFSLPIQE</sequence>
<name>A0ABT2VRZ6_9ALTE</name>
<dbReference type="InterPro" id="IPR025194">
    <property type="entry name" value="RodZ-like_C"/>
</dbReference>
<keyword evidence="5" id="KW-1185">Reference proteome</keyword>
<feature type="region of interest" description="Disordered" evidence="1">
    <location>
        <begin position="1"/>
        <end position="33"/>
    </location>
</feature>
<reference evidence="5" key="1">
    <citation type="submission" date="2023-07" db="EMBL/GenBank/DDBJ databases">
        <title>Study on multiphase classification of strain Alteromonas salexigens isolated from the Yellow Sea.</title>
        <authorList>
            <person name="Sun L."/>
        </authorList>
    </citation>
    <scope>NUCLEOTIDE SEQUENCE [LARGE SCALE GENOMIC DNA]</scope>
    <source>
        <strain evidence="5">ASW11-19</strain>
    </source>
</reference>
<dbReference type="InterPro" id="IPR010982">
    <property type="entry name" value="Lambda_DNA-bd_dom_sf"/>
</dbReference>
<evidence type="ECO:0000313" key="4">
    <source>
        <dbReference type="EMBL" id="MCU7555683.1"/>
    </source>
</evidence>
<gene>
    <name evidence="4" type="ORF">OCL06_13890</name>
</gene>
<dbReference type="RefSeq" id="WP_262995575.1">
    <property type="nucleotide sequence ID" value="NZ_JAOTJC010000012.1"/>
</dbReference>
<dbReference type="Pfam" id="PF13413">
    <property type="entry name" value="HTH_25"/>
    <property type="match status" value="1"/>
</dbReference>
<feature type="compositionally biased region" description="Polar residues" evidence="1">
    <location>
        <begin position="190"/>
        <end position="225"/>
    </location>
</feature>
<evidence type="ECO:0000259" key="3">
    <source>
        <dbReference type="PROSITE" id="PS50943"/>
    </source>
</evidence>
<dbReference type="InterPro" id="IPR001387">
    <property type="entry name" value="Cro/C1-type_HTH"/>
</dbReference>
<evidence type="ECO:0000313" key="5">
    <source>
        <dbReference type="Proteomes" id="UP001209257"/>
    </source>
</evidence>
<feature type="domain" description="HTH cro/C1-type" evidence="3">
    <location>
        <begin position="26"/>
        <end position="58"/>
    </location>
</feature>
<feature type="transmembrane region" description="Helical" evidence="2">
    <location>
        <begin position="119"/>
        <end position="139"/>
    </location>
</feature>
<dbReference type="EMBL" id="JAOTJC010000012">
    <property type="protein sequence ID" value="MCU7555683.1"/>
    <property type="molecule type" value="Genomic_DNA"/>
</dbReference>
<protein>
    <submittedName>
        <fullName evidence="4">DUF4115 domain-containing protein</fullName>
    </submittedName>
</protein>
<evidence type="ECO:0000256" key="1">
    <source>
        <dbReference type="SAM" id="MobiDB-lite"/>
    </source>
</evidence>
<dbReference type="InterPro" id="IPR050400">
    <property type="entry name" value="Bact_Cytoskel_RodZ"/>
</dbReference>
<organism evidence="4 5">
    <name type="scientific">Alteromonas salexigens</name>
    <dbReference type="NCBI Taxonomy" id="2982530"/>
    <lineage>
        <taxon>Bacteria</taxon>
        <taxon>Pseudomonadati</taxon>
        <taxon>Pseudomonadota</taxon>
        <taxon>Gammaproteobacteria</taxon>
        <taxon>Alteromonadales</taxon>
        <taxon>Alteromonadaceae</taxon>
        <taxon>Alteromonas/Salinimonas group</taxon>
        <taxon>Alteromonas</taxon>
    </lineage>
</organism>
<dbReference type="SUPFAM" id="SSF47413">
    <property type="entry name" value="lambda repressor-like DNA-binding domains"/>
    <property type="match status" value="1"/>
</dbReference>
<evidence type="ECO:0000256" key="2">
    <source>
        <dbReference type="SAM" id="Phobius"/>
    </source>
</evidence>
<proteinExistence type="predicted"/>
<accession>A0ABT2VRZ6</accession>
<dbReference type="PROSITE" id="PS50943">
    <property type="entry name" value="HTH_CROC1"/>
    <property type="match status" value="1"/>
</dbReference>
<keyword evidence="2" id="KW-0812">Transmembrane</keyword>